<accession>A0A015VB39</accession>
<dbReference type="RefSeq" id="WP_005784472.1">
    <property type="nucleotide sequence ID" value="NZ_JGDB01000016.1"/>
</dbReference>
<protein>
    <recommendedName>
        <fullName evidence="1">DUF4136 domain-containing protein</fullName>
    </recommendedName>
</protein>
<gene>
    <name evidence="2" type="ORF">M125_0845</name>
</gene>
<dbReference type="Pfam" id="PF13590">
    <property type="entry name" value="DUF4136"/>
    <property type="match status" value="1"/>
</dbReference>
<evidence type="ECO:0000259" key="1">
    <source>
        <dbReference type="Pfam" id="PF13590"/>
    </source>
</evidence>
<dbReference type="Gene3D" id="3.30.160.670">
    <property type="match status" value="1"/>
</dbReference>
<dbReference type="EMBL" id="JGDB01000016">
    <property type="protein sequence ID" value="EXY92576.1"/>
    <property type="molecule type" value="Genomic_DNA"/>
</dbReference>
<reference evidence="2 3" key="1">
    <citation type="submission" date="2014-02" db="EMBL/GenBank/DDBJ databases">
        <authorList>
            <person name="Sears C."/>
            <person name="Carroll K."/>
            <person name="Sack B.R."/>
            <person name="Qadri F."/>
            <person name="Myers L.L."/>
            <person name="Chung G.-T."/>
            <person name="Escheverria P."/>
            <person name="Fraser C.M."/>
            <person name="Sadzewicz L."/>
            <person name="Shefchek K.A."/>
            <person name="Tallon L."/>
            <person name="Das S.P."/>
            <person name="Daugherty S."/>
            <person name="Mongodin E.F."/>
        </authorList>
    </citation>
    <scope>NUCLEOTIDE SEQUENCE [LARGE SCALE GENOMIC DNA]</scope>
    <source>
        <strain evidence="3">3998T(B)3</strain>
    </source>
</reference>
<dbReference type="AlphaFoldDB" id="A0A015VB39"/>
<dbReference type="PROSITE" id="PS51257">
    <property type="entry name" value="PROKAR_LIPOPROTEIN"/>
    <property type="match status" value="1"/>
</dbReference>
<sequence>MKRLIPILLAVFAFAACEKDPDMDKLDNDYLVYTNYDKKADFKQFSTYYIPDSVLVIGDKKDPEYWKGEAAEAIINAYKENLNSKGFTYTDNKDAADLGIQVSYVQSTYYFTDYGQPEWWWNYPGYWDAPYWGNWGGWYYPYVVNYSITTNSFLTEIMNLKAPEGEKQKLPVLWSSFLSGPASYSGKVNQTLVVRAINQSFAQSPYLTNK</sequence>
<organism evidence="2 3">
    <name type="scientific">Bacteroides fragilis str. 3998T(B)3</name>
    <dbReference type="NCBI Taxonomy" id="1339316"/>
    <lineage>
        <taxon>Bacteria</taxon>
        <taxon>Pseudomonadati</taxon>
        <taxon>Bacteroidota</taxon>
        <taxon>Bacteroidia</taxon>
        <taxon>Bacteroidales</taxon>
        <taxon>Bacteroidaceae</taxon>
        <taxon>Bacteroides</taxon>
    </lineage>
</organism>
<evidence type="ECO:0000313" key="2">
    <source>
        <dbReference type="EMBL" id="EXY92576.1"/>
    </source>
</evidence>
<proteinExistence type="predicted"/>
<dbReference type="InterPro" id="IPR025411">
    <property type="entry name" value="DUF4136"/>
</dbReference>
<dbReference type="PATRIC" id="fig|1339316.3.peg.826"/>
<evidence type="ECO:0000313" key="3">
    <source>
        <dbReference type="Proteomes" id="UP000020773"/>
    </source>
</evidence>
<name>A0A015VB39_BACFG</name>
<comment type="caution">
    <text evidence="2">The sequence shown here is derived from an EMBL/GenBank/DDBJ whole genome shotgun (WGS) entry which is preliminary data.</text>
</comment>
<feature type="domain" description="DUF4136" evidence="1">
    <location>
        <begin position="32"/>
        <end position="206"/>
    </location>
</feature>
<dbReference type="Proteomes" id="UP000020773">
    <property type="component" value="Unassembled WGS sequence"/>
</dbReference>
<dbReference type="GeneID" id="60369925"/>